<evidence type="ECO:0000313" key="8">
    <source>
        <dbReference type="EMBL" id="PCR88863.1"/>
    </source>
</evidence>
<feature type="transmembrane region" description="Helical" evidence="6">
    <location>
        <begin position="59"/>
        <end position="78"/>
    </location>
</feature>
<dbReference type="PROSITE" id="PS50850">
    <property type="entry name" value="MFS"/>
    <property type="match status" value="1"/>
</dbReference>
<dbReference type="SUPFAM" id="SSF103473">
    <property type="entry name" value="MFS general substrate transporter"/>
    <property type="match status" value="1"/>
</dbReference>
<proteinExistence type="predicted"/>
<reference evidence="8 9" key="1">
    <citation type="submission" date="2017-09" db="EMBL/GenBank/DDBJ databases">
        <title>Genome sequences of Natrinema ejinorence JCM 13890T.</title>
        <authorList>
            <person name="Roh S.W."/>
            <person name="Kim Y.B."/>
            <person name="Kim J.Y."/>
        </authorList>
    </citation>
    <scope>NUCLEOTIDE SEQUENCE [LARGE SCALE GENOMIC DNA]</scope>
    <source>
        <strain evidence="8 9">JCM 13890</strain>
    </source>
</reference>
<keyword evidence="4 6" id="KW-1133">Transmembrane helix</keyword>
<dbReference type="InterPro" id="IPR011701">
    <property type="entry name" value="MFS"/>
</dbReference>
<keyword evidence="3 6" id="KW-0812">Transmembrane</keyword>
<feature type="transmembrane region" description="Helical" evidence="6">
    <location>
        <begin position="328"/>
        <end position="347"/>
    </location>
</feature>
<dbReference type="InterPro" id="IPR036259">
    <property type="entry name" value="MFS_trans_sf"/>
</dbReference>
<dbReference type="InterPro" id="IPR050189">
    <property type="entry name" value="MFS_Efflux_Transporters"/>
</dbReference>
<evidence type="ECO:0000256" key="6">
    <source>
        <dbReference type="SAM" id="Phobius"/>
    </source>
</evidence>
<feature type="transmembrane region" description="Helical" evidence="6">
    <location>
        <begin position="259"/>
        <end position="277"/>
    </location>
</feature>
<feature type="transmembrane region" description="Helical" evidence="6">
    <location>
        <begin position="415"/>
        <end position="434"/>
    </location>
</feature>
<dbReference type="Pfam" id="PF07690">
    <property type="entry name" value="MFS_1"/>
    <property type="match status" value="1"/>
</dbReference>
<dbReference type="GO" id="GO:0005886">
    <property type="term" value="C:plasma membrane"/>
    <property type="evidence" value="ECO:0007669"/>
    <property type="project" value="UniProtKB-SubCell"/>
</dbReference>
<keyword evidence="2" id="KW-1003">Cell membrane</keyword>
<comment type="caution">
    <text evidence="8">The sequence shown here is derived from an EMBL/GenBank/DDBJ whole genome shotgun (WGS) entry which is preliminary data.</text>
</comment>
<gene>
    <name evidence="8" type="ORF">CP557_20495</name>
</gene>
<keyword evidence="5 6" id="KW-0472">Membrane</keyword>
<dbReference type="GO" id="GO:0022857">
    <property type="term" value="F:transmembrane transporter activity"/>
    <property type="evidence" value="ECO:0007669"/>
    <property type="project" value="InterPro"/>
</dbReference>
<dbReference type="Gene3D" id="1.20.1250.20">
    <property type="entry name" value="MFS general substrate transporter like domains"/>
    <property type="match status" value="2"/>
</dbReference>
<dbReference type="InterPro" id="IPR020846">
    <property type="entry name" value="MFS_dom"/>
</dbReference>
<feature type="transmembrane region" description="Helical" evidence="6">
    <location>
        <begin position="127"/>
        <end position="147"/>
    </location>
</feature>
<feature type="transmembrane region" description="Helical" evidence="6">
    <location>
        <begin position="289"/>
        <end position="308"/>
    </location>
</feature>
<protein>
    <recommendedName>
        <fullName evidence="7">Major facilitator superfamily (MFS) profile domain-containing protein</fullName>
    </recommendedName>
</protein>
<feature type="transmembrane region" description="Helical" evidence="6">
    <location>
        <begin position="98"/>
        <end position="120"/>
    </location>
</feature>
<feature type="domain" description="Major facilitator superfamily (MFS) profile" evidence="7">
    <location>
        <begin position="60"/>
        <end position="439"/>
    </location>
</feature>
<keyword evidence="9" id="KW-1185">Reference proteome</keyword>
<organism evidence="8 9">
    <name type="scientific">Natrinema ejinorense</name>
    <dbReference type="NCBI Taxonomy" id="373386"/>
    <lineage>
        <taxon>Archaea</taxon>
        <taxon>Methanobacteriati</taxon>
        <taxon>Methanobacteriota</taxon>
        <taxon>Stenosarchaea group</taxon>
        <taxon>Halobacteria</taxon>
        <taxon>Halobacteriales</taxon>
        <taxon>Natrialbaceae</taxon>
        <taxon>Natrinema</taxon>
    </lineage>
</organism>
<feature type="transmembrane region" description="Helical" evidence="6">
    <location>
        <begin position="386"/>
        <end position="409"/>
    </location>
</feature>
<feature type="transmembrane region" description="Helical" evidence="6">
    <location>
        <begin position="353"/>
        <end position="374"/>
    </location>
</feature>
<sequence>MYDGGHYERNAGCRGGHTAFVSRTRGANEPFSTTLSYGFKPGEERLPPTHGGPSMKRTAVLSVLACSLISAGFFSYLISPASVLPLLLSEFDISRTDAGLSISVVYLGWLVFQLPTGYLIDRVDVRSLMFASVAVFVAAVFVGTALTGYQSFLAVRFVAGITGGVLFTASARIVGQVVQPRYQGTAVTAFTASGPVGFVLGQLGSPLIAERVGWQAVFPVYATITLLGYLLFRRIQQDQSYDAESISLRGFAETLSNPAVLLISLAALCTNSMYLFLNTWIPTFAAEVHALSLAGAGGIAALIPFMGIVARPGGGWLSDRLGTRRRPVIIASFLLSVPVIAVLTQTVTQSVFALFLLSVGFSLQLAGGLYFIYIQEIVPPNVTGTSLAVATSFAIGGALVAPIVGGWLINAISWSAAFAFNILLGLVGIVAILLSPESVDSSTLG</sequence>
<evidence type="ECO:0000259" key="7">
    <source>
        <dbReference type="PROSITE" id="PS50850"/>
    </source>
</evidence>
<name>A0A2A5QQ45_9EURY</name>
<feature type="transmembrane region" description="Helical" evidence="6">
    <location>
        <begin position="153"/>
        <end position="174"/>
    </location>
</feature>
<evidence type="ECO:0000256" key="4">
    <source>
        <dbReference type="ARBA" id="ARBA00022989"/>
    </source>
</evidence>
<evidence type="ECO:0000256" key="5">
    <source>
        <dbReference type="ARBA" id="ARBA00023136"/>
    </source>
</evidence>
<comment type="subcellular location">
    <subcellularLocation>
        <location evidence="1">Cell membrane</location>
        <topology evidence="1">Multi-pass membrane protein</topology>
    </subcellularLocation>
</comment>
<dbReference type="PANTHER" id="PTHR43124:SF10">
    <property type="entry name" value="PURINE EFFLUX PUMP PBUE"/>
    <property type="match status" value="1"/>
</dbReference>
<dbReference type="PANTHER" id="PTHR43124">
    <property type="entry name" value="PURINE EFFLUX PUMP PBUE"/>
    <property type="match status" value="1"/>
</dbReference>
<dbReference type="EMBL" id="NXNI01000002">
    <property type="protein sequence ID" value="PCR88863.1"/>
    <property type="molecule type" value="Genomic_DNA"/>
</dbReference>
<feature type="transmembrane region" description="Helical" evidence="6">
    <location>
        <begin position="214"/>
        <end position="232"/>
    </location>
</feature>
<dbReference type="AlphaFoldDB" id="A0A2A5QQ45"/>
<evidence type="ECO:0000256" key="3">
    <source>
        <dbReference type="ARBA" id="ARBA00022692"/>
    </source>
</evidence>
<evidence type="ECO:0000313" key="9">
    <source>
        <dbReference type="Proteomes" id="UP000219689"/>
    </source>
</evidence>
<dbReference type="Proteomes" id="UP000219689">
    <property type="component" value="Unassembled WGS sequence"/>
</dbReference>
<feature type="transmembrane region" description="Helical" evidence="6">
    <location>
        <begin position="186"/>
        <end position="208"/>
    </location>
</feature>
<accession>A0A2A5QQ45</accession>
<evidence type="ECO:0000256" key="1">
    <source>
        <dbReference type="ARBA" id="ARBA00004651"/>
    </source>
</evidence>
<evidence type="ECO:0000256" key="2">
    <source>
        <dbReference type="ARBA" id="ARBA00022475"/>
    </source>
</evidence>